<evidence type="ECO:0000259" key="2">
    <source>
        <dbReference type="Pfam" id="PF20149"/>
    </source>
</evidence>
<protein>
    <recommendedName>
        <fullName evidence="2">DUF6532 domain-containing protein</fullName>
    </recommendedName>
</protein>
<dbReference type="InterPro" id="IPR045341">
    <property type="entry name" value="DUF6532"/>
</dbReference>
<sequence>MTPGSSNLSCSAADCKLVGTGDKEPGLSFGLIGSGSSQKFEMSNPKSELEPDRVGSGSFPLAMFWRQEHVVWNYIVFVGWALVLLQCMRLCTMPTKGVLVLEGAGTTATGIVMLGGHSVGTGTAVVGLGCFFPCNWNPIRKLSGAIPMLLPSLELHFPLMWQAKPAQEKQASKDTPGISQFYNKAQGVGSSIPKSWKEKAAAKVAAKAKELEMVNVEELPDEEFDATLVEIQAQEACLNALQAKLASCNGLCFKKLQLLDKTELQRMWDQGGKGKTGEKEKEKASAVAKPLNSKVQALGPAQKILALVPALSTAQHASAKHKCSITSLSGKPNNSSKPDKSSQGSDDNSNSGKEEGDSKALETEEEDEGNEDCKTKGGTGKLGCRKMKDFTGRVKKMVDYTTICVCAKLLTSGMFRSPDRLKSAIATTYKLIGEGQTPAEAEKHAALLLPNTFHTKVGAGCGLGHFQRNFLQSAMFEAFCTGNHPVGLKYLKWFDPMPLKAIVLVCAVIQWVIKQHNTSKYVNARMTFETLQEYYNKLRDLLNAFKTGKQADRCAYVRQMFYMQSMEQAGCPVTDKEETRPADNTLGKEDFAKDTLTAAELRMIARGFKKSCTGSQPHNKLPKLPALPESNASCLVRPNCSLSHAPKLCEGDSLSSSMRKASSAWPQHSSLVSLDDEEAESNHSCEPTPTPCSPSWTHHLTTKQPNKDDEDEDQMQEDWKGSDQEEGTEEVELPLKKQKTQPKQSLQDKLVGSGDKNGKPSPAAASKAGNLKITQGTGAGKTNPHSKHNAA</sequence>
<feature type="non-terminal residue" evidence="3">
    <location>
        <position position="791"/>
    </location>
</feature>
<feature type="compositionally biased region" description="Low complexity" evidence="1">
    <location>
        <begin position="329"/>
        <end position="351"/>
    </location>
</feature>
<comment type="caution">
    <text evidence="3">The sequence shown here is derived from an EMBL/GenBank/DDBJ whole genome shotgun (WGS) entry which is preliminary data.</text>
</comment>
<proteinExistence type="predicted"/>
<evidence type="ECO:0000313" key="3">
    <source>
        <dbReference type="EMBL" id="KAF8702293.1"/>
    </source>
</evidence>
<feature type="domain" description="DUF6532" evidence="2">
    <location>
        <begin position="421"/>
        <end position="545"/>
    </location>
</feature>
<feature type="region of interest" description="Disordered" evidence="1">
    <location>
        <begin position="323"/>
        <end position="378"/>
    </location>
</feature>
<evidence type="ECO:0000313" key="4">
    <source>
        <dbReference type="Proteomes" id="UP000602905"/>
    </source>
</evidence>
<dbReference type="OrthoDB" id="3244162at2759"/>
<feature type="region of interest" description="Disordered" evidence="1">
    <location>
        <begin position="660"/>
        <end position="791"/>
    </location>
</feature>
<dbReference type="Pfam" id="PF20149">
    <property type="entry name" value="DUF6532"/>
    <property type="match status" value="1"/>
</dbReference>
<name>A0A8H7HMU6_9AGAM</name>
<organism evidence="3 4">
    <name type="scientific">Rhizoctonia solani</name>
    <dbReference type="NCBI Taxonomy" id="456999"/>
    <lineage>
        <taxon>Eukaryota</taxon>
        <taxon>Fungi</taxon>
        <taxon>Dikarya</taxon>
        <taxon>Basidiomycota</taxon>
        <taxon>Agaricomycotina</taxon>
        <taxon>Agaricomycetes</taxon>
        <taxon>Cantharellales</taxon>
        <taxon>Ceratobasidiaceae</taxon>
        <taxon>Rhizoctonia</taxon>
    </lineage>
</organism>
<dbReference type="Proteomes" id="UP000602905">
    <property type="component" value="Unassembled WGS sequence"/>
</dbReference>
<gene>
    <name evidence="3" type="ORF">RHS03_06382</name>
</gene>
<dbReference type="AlphaFoldDB" id="A0A8H7HMU6"/>
<feature type="compositionally biased region" description="Basic and acidic residues" evidence="1">
    <location>
        <begin position="275"/>
        <end position="284"/>
    </location>
</feature>
<accession>A0A8H7HMU6</accession>
<reference evidence="3" key="1">
    <citation type="submission" date="2020-09" db="EMBL/GenBank/DDBJ databases">
        <title>Comparative genome analyses of four rice-infecting Rhizoctonia solani isolates reveal extensive enrichment of homogalacturonan modification genes.</title>
        <authorList>
            <person name="Lee D.-Y."/>
            <person name="Jeon J."/>
            <person name="Kim K.-T."/>
            <person name="Cheong K."/>
            <person name="Song H."/>
            <person name="Choi G."/>
            <person name="Ko J."/>
            <person name="Opiyo S.O."/>
            <person name="Zuo S."/>
            <person name="Madhav S."/>
            <person name="Lee Y.-H."/>
            <person name="Wang G.-L."/>
        </authorList>
    </citation>
    <scope>NUCLEOTIDE SEQUENCE</scope>
    <source>
        <strain evidence="3">AG1-IA WGL</strain>
    </source>
</reference>
<feature type="compositionally biased region" description="Basic and acidic residues" evidence="1">
    <location>
        <begin position="352"/>
        <end position="362"/>
    </location>
</feature>
<feature type="region of interest" description="Disordered" evidence="1">
    <location>
        <begin position="269"/>
        <end position="288"/>
    </location>
</feature>
<dbReference type="EMBL" id="JACYCD010000124">
    <property type="protein sequence ID" value="KAF8702293.1"/>
    <property type="molecule type" value="Genomic_DNA"/>
</dbReference>
<evidence type="ECO:0000256" key="1">
    <source>
        <dbReference type="SAM" id="MobiDB-lite"/>
    </source>
</evidence>